<proteinExistence type="predicted"/>
<dbReference type="AlphaFoldDB" id="Q4UIZ8"/>
<reference evidence="2 3" key="1">
    <citation type="journal article" date="2005" name="Science">
        <title>Genome of the host-cell transforming parasite Theileria annulata compared with T. parva.</title>
        <authorList>
            <person name="Pain A."/>
            <person name="Renauld H."/>
            <person name="Berriman M."/>
            <person name="Murphy L."/>
            <person name="Yeats C.A."/>
            <person name="Weir W."/>
            <person name="Kerhornou A."/>
            <person name="Aslett M."/>
            <person name="Bishop R."/>
            <person name="Bouchier C."/>
            <person name="Cochet M."/>
            <person name="Coulson R.M.R."/>
            <person name="Cronin A."/>
            <person name="de Villiers E.P."/>
            <person name="Fraser A."/>
            <person name="Fosker N."/>
            <person name="Gardner M."/>
            <person name="Goble A."/>
            <person name="Griffiths-Jones S."/>
            <person name="Harris D.E."/>
            <person name="Katzer F."/>
            <person name="Larke N."/>
            <person name="Lord A."/>
            <person name="Maser P."/>
            <person name="McKellar S."/>
            <person name="Mooney P."/>
            <person name="Morton F."/>
            <person name="Nene V."/>
            <person name="O'Neil S."/>
            <person name="Price C."/>
            <person name="Quail M.A."/>
            <person name="Rabbinowitsch E."/>
            <person name="Rawlings N.D."/>
            <person name="Rutter S."/>
            <person name="Saunders D."/>
            <person name="Seeger K."/>
            <person name="Shah T."/>
            <person name="Squares R."/>
            <person name="Squares S."/>
            <person name="Tivey A."/>
            <person name="Walker A.R."/>
            <person name="Woodward J."/>
            <person name="Dobbelaere D.A.E."/>
            <person name="Langsley G."/>
            <person name="Rajandream M.A."/>
            <person name="McKeever D."/>
            <person name="Shiels B."/>
            <person name="Tait A."/>
            <person name="Barrell B.G."/>
            <person name="Hall N."/>
        </authorList>
    </citation>
    <scope>NUCLEOTIDE SEQUENCE [LARGE SCALE GENOMIC DNA]</scope>
    <source>
        <strain evidence="3">Ankara</strain>
    </source>
</reference>
<keyword evidence="3" id="KW-1185">Reference proteome</keyword>
<dbReference type="FunCoup" id="Q4UIZ8">
    <property type="interactions" value="15"/>
</dbReference>
<dbReference type="OMA" id="IIPYYEW"/>
<dbReference type="VEuPathDB" id="PiroplasmaDB:TA16625"/>
<feature type="domain" description="RAP" evidence="1">
    <location>
        <begin position="498"/>
        <end position="556"/>
    </location>
</feature>
<name>Q4UIZ8_THEAN</name>
<dbReference type="KEGG" id="tan:TA16625"/>
<evidence type="ECO:0000313" key="2">
    <source>
        <dbReference type="EMBL" id="CAI72941.1"/>
    </source>
</evidence>
<dbReference type="InParanoid" id="Q4UIZ8"/>
<sequence>MYNIAENVRKGLSKKVIKNIKSIERLYKPPEKDFSPNSTLNSLYNIDSNNLINNYGLKSTEKSNITLISPNNGLTFEKNPISLVNNGTNQVIGTNLENNDVNKLLRNVYKSSSNGIYNDSLWHRYAQRLRVISSLLQPTDIVTVFYSFGKIRYKDIHLFNTLFPILIKNLQTISATVTLYSSIYLNSYNQLENVIGLSIIMNSMKKLEIRNYDILDLITNEVFFIHIITHINGVTNDKANIQDITLVANSLSFFNIYHIKFWNSLYKLILIRNNQIDPLQASLLISSVAKLDIRQLCGKCNRNVLMLRLLKRRLRPAIENNELSPELISLVLHSLTKLDFEAKHFYNSCYNSFHHFILQDKVDLQGIVLYLYTSVCILEPNLEMVERCLKILDKSRGSLKSYKILKLKYIIDHLQHKHQSIFYTFLRQFRRFTIFHQIHQRSKNQTGSHIYINYTNFNKMPRWSYEMSLLLKDCGVKHEKNIYFDYLRADIYIKDFNFVILCAGPYSHYTKSHQLNKFTQIHQSTLSLKGFNIGIIPYYEWNRLKTRDDKINYLNNFGQLSSLTLLN</sequence>
<dbReference type="PROSITE" id="PS51286">
    <property type="entry name" value="RAP"/>
    <property type="match status" value="1"/>
</dbReference>
<accession>Q4UIZ8</accession>
<dbReference type="SMART" id="SM00952">
    <property type="entry name" value="RAP"/>
    <property type="match status" value="1"/>
</dbReference>
<gene>
    <name evidence="2" type="ORF">TA16625</name>
</gene>
<dbReference type="eggNOG" id="ENOG502SII5">
    <property type="taxonomic scope" value="Eukaryota"/>
</dbReference>
<dbReference type="EMBL" id="CR940347">
    <property type="protein sequence ID" value="CAI72941.1"/>
    <property type="molecule type" value="Genomic_DNA"/>
</dbReference>
<dbReference type="Gene3D" id="3.40.960.10">
    <property type="entry name" value="VSR Endonuclease"/>
    <property type="match status" value="1"/>
</dbReference>
<organism evidence="2 3">
    <name type="scientific">Theileria annulata</name>
    <dbReference type="NCBI Taxonomy" id="5874"/>
    <lineage>
        <taxon>Eukaryota</taxon>
        <taxon>Sar</taxon>
        <taxon>Alveolata</taxon>
        <taxon>Apicomplexa</taxon>
        <taxon>Aconoidasida</taxon>
        <taxon>Piroplasmida</taxon>
        <taxon>Theileriidae</taxon>
        <taxon>Theileria</taxon>
    </lineage>
</organism>
<dbReference type="Pfam" id="PF08373">
    <property type="entry name" value="RAP"/>
    <property type="match status" value="1"/>
</dbReference>
<evidence type="ECO:0000313" key="3">
    <source>
        <dbReference type="Proteomes" id="UP000001950"/>
    </source>
</evidence>
<dbReference type="Proteomes" id="UP000001950">
    <property type="component" value="Chromosome 1"/>
</dbReference>
<dbReference type="InterPro" id="IPR013584">
    <property type="entry name" value="RAP"/>
</dbReference>
<dbReference type="GeneID" id="3864022"/>
<protein>
    <recommendedName>
        <fullName evidence="1">RAP domain-containing protein</fullName>
    </recommendedName>
</protein>
<dbReference type="RefSeq" id="XP_953619.1">
    <property type="nucleotide sequence ID" value="XM_948526.1"/>
</dbReference>
<dbReference type="OrthoDB" id="385235at2759"/>
<evidence type="ECO:0000259" key="1">
    <source>
        <dbReference type="PROSITE" id="PS51286"/>
    </source>
</evidence>